<sequence>MGGTFNLPHTAHYTHSAAPDALACVARALGGKRAADAGPLLFELNRALGIPMALAQIGMAEQGLDEAADLACKNPYANPRPVARDAIRALLQRAWQGAEPA</sequence>
<feature type="domain" description="Fe-containing alcohol dehydrogenase-like C-terminal" evidence="1">
    <location>
        <begin position="5"/>
        <end position="95"/>
    </location>
</feature>
<reference evidence="3" key="1">
    <citation type="submission" date="2016-10" db="EMBL/GenBank/DDBJ databases">
        <authorList>
            <person name="Varghese N."/>
            <person name="Submissions S."/>
        </authorList>
    </citation>
    <scope>NUCLEOTIDE SEQUENCE [LARGE SCALE GENOMIC DNA]</scope>
    <source>
        <strain evidence="3">DUS833</strain>
    </source>
</reference>
<name>A0A1H1K9T5_9BURK</name>
<dbReference type="Gene3D" id="1.20.1090.10">
    <property type="entry name" value="Dehydroquinate synthase-like - alpha domain"/>
    <property type="match status" value="1"/>
</dbReference>
<accession>A0A1H1K9T5</accession>
<keyword evidence="3" id="KW-1185">Reference proteome</keyword>
<evidence type="ECO:0000259" key="1">
    <source>
        <dbReference type="Pfam" id="PF25137"/>
    </source>
</evidence>
<evidence type="ECO:0000313" key="3">
    <source>
        <dbReference type="Proteomes" id="UP000199365"/>
    </source>
</evidence>
<dbReference type="InterPro" id="IPR056798">
    <property type="entry name" value="ADH_Fe_C"/>
</dbReference>
<protein>
    <submittedName>
        <fullName evidence="2">Iron-containing alcohol dehydrogenase</fullName>
    </submittedName>
</protein>
<dbReference type="STRING" id="157910.SAMN05445850_6662"/>
<dbReference type="Proteomes" id="UP000199365">
    <property type="component" value="Unassembled WGS sequence"/>
</dbReference>
<dbReference type="SUPFAM" id="SSF56796">
    <property type="entry name" value="Dehydroquinate synthase-like"/>
    <property type="match status" value="1"/>
</dbReference>
<proteinExistence type="predicted"/>
<organism evidence="2 3">
    <name type="scientific">Paraburkholderia tuberum</name>
    <dbReference type="NCBI Taxonomy" id="157910"/>
    <lineage>
        <taxon>Bacteria</taxon>
        <taxon>Pseudomonadati</taxon>
        <taxon>Pseudomonadota</taxon>
        <taxon>Betaproteobacteria</taxon>
        <taxon>Burkholderiales</taxon>
        <taxon>Burkholderiaceae</taxon>
        <taxon>Paraburkholderia</taxon>
    </lineage>
</organism>
<dbReference type="AlphaFoldDB" id="A0A1H1K9T5"/>
<dbReference type="Pfam" id="PF25137">
    <property type="entry name" value="ADH_Fe_C"/>
    <property type="match status" value="1"/>
</dbReference>
<dbReference type="EMBL" id="FNKX01000003">
    <property type="protein sequence ID" value="SDR58822.1"/>
    <property type="molecule type" value="Genomic_DNA"/>
</dbReference>
<evidence type="ECO:0000313" key="2">
    <source>
        <dbReference type="EMBL" id="SDR58822.1"/>
    </source>
</evidence>
<gene>
    <name evidence="2" type="ORF">SAMN05445850_6662</name>
</gene>